<dbReference type="RefSeq" id="XP_007757437.1">
    <property type="nucleotide sequence ID" value="XM_007759247.1"/>
</dbReference>
<organism evidence="1 2">
    <name type="scientific">Cladophialophora yegresii CBS 114405</name>
    <dbReference type="NCBI Taxonomy" id="1182544"/>
    <lineage>
        <taxon>Eukaryota</taxon>
        <taxon>Fungi</taxon>
        <taxon>Dikarya</taxon>
        <taxon>Ascomycota</taxon>
        <taxon>Pezizomycotina</taxon>
        <taxon>Eurotiomycetes</taxon>
        <taxon>Chaetothyriomycetidae</taxon>
        <taxon>Chaetothyriales</taxon>
        <taxon>Herpotrichiellaceae</taxon>
        <taxon>Cladophialophora</taxon>
    </lineage>
</organism>
<dbReference type="Proteomes" id="UP000019473">
    <property type="component" value="Unassembled WGS sequence"/>
</dbReference>
<dbReference type="GeneID" id="19179822"/>
<comment type="caution">
    <text evidence="1">The sequence shown here is derived from an EMBL/GenBank/DDBJ whole genome shotgun (WGS) entry which is preliminary data.</text>
</comment>
<feature type="non-terminal residue" evidence="1">
    <location>
        <position position="1"/>
    </location>
</feature>
<name>W9WRV2_9EURO</name>
<dbReference type="AlphaFoldDB" id="W9WRV2"/>
<proteinExistence type="predicted"/>
<sequence length="60" mass="6448">SRNCNGTAFKVTPRMTARSTPDEYAPLVATCPTRAVRCGGLVMPWQREVSSGESLSGCPF</sequence>
<gene>
    <name evidence="1" type="ORF">A1O7_05237</name>
</gene>
<keyword evidence="2" id="KW-1185">Reference proteome</keyword>
<protein>
    <submittedName>
        <fullName evidence="1">Uncharacterized protein</fullName>
    </submittedName>
</protein>
<dbReference type="HOGENOM" id="CLU_2947996_0_0_1"/>
<evidence type="ECO:0000313" key="1">
    <source>
        <dbReference type="EMBL" id="EXJ61084.1"/>
    </source>
</evidence>
<reference evidence="1 2" key="1">
    <citation type="submission" date="2013-03" db="EMBL/GenBank/DDBJ databases">
        <title>The Genome Sequence of Cladophialophora yegresii CBS 114405.</title>
        <authorList>
            <consortium name="The Broad Institute Genomics Platform"/>
            <person name="Cuomo C."/>
            <person name="de Hoog S."/>
            <person name="Gorbushina A."/>
            <person name="Walker B."/>
            <person name="Young S.K."/>
            <person name="Zeng Q."/>
            <person name="Gargeya S."/>
            <person name="Fitzgerald M."/>
            <person name="Haas B."/>
            <person name="Abouelleil A."/>
            <person name="Allen A.W."/>
            <person name="Alvarado L."/>
            <person name="Arachchi H.M."/>
            <person name="Berlin A.M."/>
            <person name="Chapman S.B."/>
            <person name="Gainer-Dewar J."/>
            <person name="Goldberg J."/>
            <person name="Griggs A."/>
            <person name="Gujja S."/>
            <person name="Hansen M."/>
            <person name="Howarth C."/>
            <person name="Imamovic A."/>
            <person name="Ireland A."/>
            <person name="Larimer J."/>
            <person name="McCowan C."/>
            <person name="Murphy C."/>
            <person name="Pearson M."/>
            <person name="Poon T.W."/>
            <person name="Priest M."/>
            <person name="Roberts A."/>
            <person name="Saif S."/>
            <person name="Shea T."/>
            <person name="Sisk P."/>
            <person name="Sykes S."/>
            <person name="Wortman J."/>
            <person name="Nusbaum C."/>
            <person name="Birren B."/>
        </authorList>
    </citation>
    <scope>NUCLEOTIDE SEQUENCE [LARGE SCALE GENOMIC DNA]</scope>
    <source>
        <strain evidence="1 2">CBS 114405</strain>
    </source>
</reference>
<dbReference type="VEuPathDB" id="FungiDB:A1O7_05237"/>
<dbReference type="EMBL" id="AMGW01000003">
    <property type="protein sequence ID" value="EXJ61084.1"/>
    <property type="molecule type" value="Genomic_DNA"/>
</dbReference>
<evidence type="ECO:0000313" key="2">
    <source>
        <dbReference type="Proteomes" id="UP000019473"/>
    </source>
</evidence>
<accession>W9WRV2</accession>